<dbReference type="SUPFAM" id="SSF48076">
    <property type="entry name" value="LigA subunit of an aromatic-ring-opening dioxygenase LigAB"/>
    <property type="match status" value="1"/>
</dbReference>
<dbReference type="EC" id="1.13.11.8" evidence="2"/>
<evidence type="ECO:0000313" key="2">
    <source>
        <dbReference type="EMBL" id="WLD58471.1"/>
    </source>
</evidence>
<gene>
    <name evidence="2" type="ORF">NFC81_01425</name>
</gene>
<accession>A0AB38YHD8</accession>
<dbReference type="GO" id="GO:0018579">
    <property type="term" value="F:protocatechuate 4,5-dioxygenase activity"/>
    <property type="evidence" value="ECO:0007669"/>
    <property type="project" value="UniProtKB-EC"/>
</dbReference>
<reference evidence="2" key="1">
    <citation type="submission" date="2022-07" db="EMBL/GenBank/DDBJ databases">
        <title>Complete genome sequence of Salinispirillum sp. LH10-3-1 capable of multiple carbohydrate inversion isolated from a soda lake.</title>
        <authorList>
            <person name="Liu J."/>
            <person name="Zhai Y."/>
            <person name="Zhang H."/>
            <person name="Yang H."/>
            <person name="Qu J."/>
            <person name="Li J."/>
        </authorList>
    </citation>
    <scope>NUCLEOTIDE SEQUENCE</scope>
    <source>
        <strain evidence="2">LH 10-3-1</strain>
    </source>
</reference>
<name>A0AB38YHD8_9GAMM</name>
<dbReference type="InterPro" id="IPR011986">
    <property type="entry name" value="Xdiol_dOase_LigA"/>
</dbReference>
<dbReference type="RefSeq" id="WP_304995756.1">
    <property type="nucleotide sequence ID" value="NZ_CP101717.1"/>
</dbReference>
<protein>
    <submittedName>
        <fullName evidence="2">Protocatechuate 4,5-dioxygenase subunit alpha</fullName>
        <ecNumber evidence="2">1.13.11.8</ecNumber>
    </submittedName>
</protein>
<dbReference type="EMBL" id="CP101717">
    <property type="protein sequence ID" value="WLD58471.1"/>
    <property type="molecule type" value="Genomic_DNA"/>
</dbReference>
<sequence>MSSKSITPKRQLAPGTIKFDGTMAKQGYALNKMCYSFNEASAREAFKADERGYCAQFGLTDAQIKAVLERDVLSLLKLGGSIYYLAKFAGLLGLNVQDVGGLQTGMSTEAFKARLMKIGVDHRAQQEAKQHG</sequence>
<organism evidence="2">
    <name type="scientific">Salinispirillum sp. LH 10-3-1</name>
    <dbReference type="NCBI Taxonomy" id="2952525"/>
    <lineage>
        <taxon>Bacteria</taxon>
        <taxon>Pseudomonadati</taxon>
        <taxon>Pseudomonadota</taxon>
        <taxon>Gammaproteobacteria</taxon>
        <taxon>Oceanospirillales</taxon>
        <taxon>Saccharospirillaceae</taxon>
        <taxon>Salinispirillum</taxon>
    </lineage>
</organism>
<evidence type="ECO:0000259" key="1">
    <source>
        <dbReference type="Pfam" id="PF07746"/>
    </source>
</evidence>
<dbReference type="Pfam" id="PF07746">
    <property type="entry name" value="LigA"/>
    <property type="match status" value="1"/>
</dbReference>
<dbReference type="InterPro" id="IPR036622">
    <property type="entry name" value="LigA_sf"/>
</dbReference>
<proteinExistence type="predicted"/>
<keyword evidence="2" id="KW-0560">Oxidoreductase</keyword>
<dbReference type="AlphaFoldDB" id="A0AB38YHD8"/>
<dbReference type="Gene3D" id="1.10.700.10">
    <property type="entry name" value="Dioxygenase LigAB, LigA subunit"/>
    <property type="match status" value="1"/>
</dbReference>
<dbReference type="NCBIfam" id="NF009918">
    <property type="entry name" value="PRK13378.1"/>
    <property type="match status" value="1"/>
</dbReference>
<feature type="domain" description="Extradiol ring-cleavage dioxygenase LigAB LigA subunit" evidence="1">
    <location>
        <begin position="30"/>
        <end position="115"/>
    </location>
</feature>